<evidence type="ECO:0000313" key="3">
    <source>
        <dbReference type="EMBL" id="CEA00239.1"/>
    </source>
</evidence>
<accession>A0A078M1V9</accession>
<dbReference type="Gene3D" id="3.10.620.30">
    <property type="match status" value="1"/>
</dbReference>
<dbReference type="GO" id="GO:0005737">
    <property type="term" value="C:cytoplasm"/>
    <property type="evidence" value="ECO:0007669"/>
    <property type="project" value="TreeGrafter"/>
</dbReference>
<organism evidence="3">
    <name type="scientific">Metalysinibacillus saudimassiliensis</name>
    <dbReference type="NCBI Taxonomy" id="1461583"/>
    <lineage>
        <taxon>Bacteria</taxon>
        <taxon>Bacillati</taxon>
        <taxon>Bacillota</taxon>
        <taxon>Bacilli</taxon>
        <taxon>Bacillales</taxon>
        <taxon>Caryophanaceae</taxon>
        <taxon>Metalysinibacillus</taxon>
    </lineage>
</organism>
<name>A0A078M1V9_9BACL</name>
<sequence>MKRWLLTGAMVLALPMQAQAFVGISSSTATYQAKAVKSVQATQMQPVLQNAMSKRQSKVSLTYRGNFKDVSGHLREAIEAALRTDEYLTYDYRGYSAEWRGINGSVQIIVTLRYSQTLEQVKYVDAQVKKLAPQIVNATMDAHEKVKAIHDYVVTHTTYDTAMNQAINSPYYALTTGKTLCNGYAMLTYKLLKEAGIPVRLISGEADGIGHVWNLVQLDGQWYHLDTTWDDPLPDKGEISYDYYLLSDAMIAPDHHFKNGGLNQHDLPYPKATTSYENVLRDSGRTGLAQSLEIAANHAKTPEQLTAALTKQLARFEPVVTVAYHGDPAAIKASVQRALATPDVQSAQLAVVEQPRLRGIKTALLNVKYNATLRDVLVEPATLTVGDSPQLKVTALMSNGATFDVTREAKLTSSPNVSVEQGRLLAKSVGTSTVTASFRGQTTANAVTVNPLPKRLYYPLANIASQGTQFNVAPTAEFSFTFDEVVASANVHAMTAYGEAVAVATSTEGNVLRVTPAERYPQGTVYVIAQDVVSVTGKAMQAQSYRITIQ</sequence>
<dbReference type="SUPFAM" id="SSF54001">
    <property type="entry name" value="Cysteine proteinases"/>
    <property type="match status" value="1"/>
</dbReference>
<proteinExistence type="predicted"/>
<reference evidence="3" key="1">
    <citation type="submission" date="2014-07" db="EMBL/GenBank/DDBJ databases">
        <authorList>
            <person name="Urmite Genomes Urmite Genomes"/>
        </authorList>
    </citation>
    <scope>NUCLEOTIDE SEQUENCE</scope>
    <source>
        <strain evidence="3">13S34_air</strain>
    </source>
</reference>
<dbReference type="InterPro" id="IPR038765">
    <property type="entry name" value="Papain-like_cys_pep_sf"/>
</dbReference>
<dbReference type="InterPro" id="IPR002931">
    <property type="entry name" value="Transglutaminase-like"/>
</dbReference>
<dbReference type="InterPro" id="IPR052557">
    <property type="entry name" value="CAP/Cytokinesis_protein"/>
</dbReference>
<dbReference type="HOGENOM" id="CLU_495025_0_0_9"/>
<dbReference type="PATRIC" id="fig|1461583.4.peg.504"/>
<feature type="domain" description="Transglutaminase-like" evidence="2">
    <location>
        <begin position="173"/>
        <end position="229"/>
    </location>
</feature>
<gene>
    <name evidence="3" type="ORF">BN1050_00533</name>
</gene>
<feature type="signal peptide" evidence="1">
    <location>
        <begin position="1"/>
        <end position="20"/>
    </location>
</feature>
<protein>
    <submittedName>
        <fullName evidence="3">Transglutaminase-like superfamily protein</fullName>
    </submittedName>
</protein>
<dbReference type="SMART" id="SM00460">
    <property type="entry name" value="TGc"/>
    <property type="match status" value="1"/>
</dbReference>
<evidence type="ECO:0000256" key="1">
    <source>
        <dbReference type="SAM" id="SignalP"/>
    </source>
</evidence>
<dbReference type="Pfam" id="PF01841">
    <property type="entry name" value="Transglut_core"/>
    <property type="match status" value="1"/>
</dbReference>
<dbReference type="Gene3D" id="2.60.40.1080">
    <property type="match status" value="1"/>
</dbReference>
<evidence type="ECO:0000259" key="2">
    <source>
        <dbReference type="SMART" id="SM00460"/>
    </source>
</evidence>
<dbReference type="PANTHER" id="PTHR46333">
    <property type="entry name" value="CYTOKINESIS PROTEIN 3"/>
    <property type="match status" value="1"/>
</dbReference>
<dbReference type="AlphaFoldDB" id="A0A078M1V9"/>
<keyword evidence="1" id="KW-0732">Signal</keyword>
<feature type="chain" id="PRO_5001741781" evidence="1">
    <location>
        <begin position="21"/>
        <end position="550"/>
    </location>
</feature>
<dbReference type="EMBL" id="LN483073">
    <property type="protein sequence ID" value="CEA00239.1"/>
    <property type="molecule type" value="Genomic_DNA"/>
</dbReference>
<dbReference type="PANTHER" id="PTHR46333:SF2">
    <property type="entry name" value="CYTOKINESIS PROTEIN 3"/>
    <property type="match status" value="1"/>
</dbReference>